<gene>
    <name evidence="2" type="ORF">LR48_Vigan01g256700</name>
</gene>
<dbReference type="STRING" id="3914.A0A0L9TRA1"/>
<dbReference type="Proteomes" id="UP000053144">
    <property type="component" value="Chromosome 1"/>
</dbReference>
<protein>
    <submittedName>
        <fullName evidence="2">Uncharacterized protein</fullName>
    </submittedName>
</protein>
<dbReference type="EMBL" id="CM003371">
    <property type="protein sequence ID" value="KOM33011.1"/>
    <property type="molecule type" value="Genomic_DNA"/>
</dbReference>
<proteinExistence type="predicted"/>
<accession>A0A0L9TRA1</accession>
<dbReference type="AlphaFoldDB" id="A0A0L9TRA1"/>
<evidence type="ECO:0000313" key="2">
    <source>
        <dbReference type="EMBL" id="KOM33011.1"/>
    </source>
</evidence>
<evidence type="ECO:0000313" key="3">
    <source>
        <dbReference type="Proteomes" id="UP000053144"/>
    </source>
</evidence>
<dbReference type="Gramene" id="KOM33011">
    <property type="protein sequence ID" value="KOM33011"/>
    <property type="gene ID" value="LR48_Vigan01g256700"/>
</dbReference>
<name>A0A0L9TRA1_PHAAN</name>
<organism evidence="2 3">
    <name type="scientific">Phaseolus angularis</name>
    <name type="common">Azuki bean</name>
    <name type="synonym">Vigna angularis</name>
    <dbReference type="NCBI Taxonomy" id="3914"/>
    <lineage>
        <taxon>Eukaryota</taxon>
        <taxon>Viridiplantae</taxon>
        <taxon>Streptophyta</taxon>
        <taxon>Embryophyta</taxon>
        <taxon>Tracheophyta</taxon>
        <taxon>Spermatophyta</taxon>
        <taxon>Magnoliopsida</taxon>
        <taxon>eudicotyledons</taxon>
        <taxon>Gunneridae</taxon>
        <taxon>Pentapetalae</taxon>
        <taxon>rosids</taxon>
        <taxon>fabids</taxon>
        <taxon>Fabales</taxon>
        <taxon>Fabaceae</taxon>
        <taxon>Papilionoideae</taxon>
        <taxon>50 kb inversion clade</taxon>
        <taxon>NPAAA clade</taxon>
        <taxon>indigoferoid/millettioid clade</taxon>
        <taxon>Phaseoleae</taxon>
        <taxon>Vigna</taxon>
    </lineage>
</organism>
<feature type="region of interest" description="Disordered" evidence="1">
    <location>
        <begin position="45"/>
        <end position="80"/>
    </location>
</feature>
<sequence length="136" mass="15241">MRPEGWTGERNFGVCFNFALQLKIHGGCLVLQFFESSVQGRACLESSRSTKRGTGGGMKQDDDLEVGFSELDTPDDDGKEIDNIVAFDADQSDDNGDKENVEEHEVEFELLNETMNAQVYLSAPLDKWLRECAKQK</sequence>
<reference evidence="3" key="1">
    <citation type="journal article" date="2015" name="Proc. Natl. Acad. Sci. U.S.A.">
        <title>Genome sequencing of adzuki bean (Vigna angularis) provides insight into high starch and low fat accumulation and domestication.</title>
        <authorList>
            <person name="Yang K."/>
            <person name="Tian Z."/>
            <person name="Chen C."/>
            <person name="Luo L."/>
            <person name="Zhao B."/>
            <person name="Wang Z."/>
            <person name="Yu L."/>
            <person name="Li Y."/>
            <person name="Sun Y."/>
            <person name="Li W."/>
            <person name="Chen Y."/>
            <person name="Li Y."/>
            <person name="Zhang Y."/>
            <person name="Ai D."/>
            <person name="Zhao J."/>
            <person name="Shang C."/>
            <person name="Ma Y."/>
            <person name="Wu B."/>
            <person name="Wang M."/>
            <person name="Gao L."/>
            <person name="Sun D."/>
            <person name="Zhang P."/>
            <person name="Guo F."/>
            <person name="Wang W."/>
            <person name="Li Y."/>
            <person name="Wang J."/>
            <person name="Varshney R.K."/>
            <person name="Wang J."/>
            <person name="Ling H.Q."/>
            <person name="Wan P."/>
        </authorList>
    </citation>
    <scope>NUCLEOTIDE SEQUENCE</scope>
    <source>
        <strain evidence="3">cv. Jingnong 6</strain>
    </source>
</reference>
<evidence type="ECO:0000256" key="1">
    <source>
        <dbReference type="SAM" id="MobiDB-lite"/>
    </source>
</evidence>